<gene>
    <name evidence="1" type="ORF">S01H1_71952</name>
</gene>
<proteinExistence type="predicted"/>
<reference evidence="1" key="1">
    <citation type="journal article" date="2014" name="Front. Microbiol.">
        <title>High frequency of phylogenetically diverse reductive dehalogenase-homologous genes in deep subseafloor sedimentary metagenomes.</title>
        <authorList>
            <person name="Kawai M."/>
            <person name="Futagami T."/>
            <person name="Toyoda A."/>
            <person name="Takaki Y."/>
            <person name="Nishi S."/>
            <person name="Hori S."/>
            <person name="Arai W."/>
            <person name="Tsubouchi T."/>
            <person name="Morono Y."/>
            <person name="Uchiyama I."/>
            <person name="Ito T."/>
            <person name="Fujiyama A."/>
            <person name="Inagaki F."/>
            <person name="Takami H."/>
        </authorList>
    </citation>
    <scope>NUCLEOTIDE SEQUENCE</scope>
    <source>
        <strain evidence="1">Expedition CK06-06</strain>
    </source>
</reference>
<dbReference type="EMBL" id="BARS01047945">
    <property type="protein sequence ID" value="GAG31191.1"/>
    <property type="molecule type" value="Genomic_DNA"/>
</dbReference>
<dbReference type="AlphaFoldDB" id="X0Y2P9"/>
<sequence>MLNILKLRKPTSEVKTITENEKEIIVKPKKRGLVLTVIGGIIGLQGKKTGNLISLIGGILNAL</sequence>
<accession>X0Y2P9</accession>
<evidence type="ECO:0000313" key="1">
    <source>
        <dbReference type="EMBL" id="GAG31191.1"/>
    </source>
</evidence>
<name>X0Y2P9_9ZZZZ</name>
<organism evidence="1">
    <name type="scientific">marine sediment metagenome</name>
    <dbReference type="NCBI Taxonomy" id="412755"/>
    <lineage>
        <taxon>unclassified sequences</taxon>
        <taxon>metagenomes</taxon>
        <taxon>ecological metagenomes</taxon>
    </lineage>
</organism>
<protein>
    <submittedName>
        <fullName evidence="1">Uncharacterized protein</fullName>
    </submittedName>
</protein>
<feature type="non-terminal residue" evidence="1">
    <location>
        <position position="63"/>
    </location>
</feature>
<comment type="caution">
    <text evidence="1">The sequence shown here is derived from an EMBL/GenBank/DDBJ whole genome shotgun (WGS) entry which is preliminary data.</text>
</comment>